<dbReference type="InterPro" id="IPR015943">
    <property type="entry name" value="WD40/YVTN_repeat-like_dom_sf"/>
</dbReference>
<evidence type="ECO:0000256" key="3">
    <source>
        <dbReference type="ARBA" id="ARBA00022771"/>
    </source>
</evidence>
<dbReference type="GO" id="GO:0030674">
    <property type="term" value="F:protein-macromolecule adaptor activity"/>
    <property type="evidence" value="ECO:0007669"/>
    <property type="project" value="TreeGrafter"/>
</dbReference>
<dbReference type="GO" id="GO:0008270">
    <property type="term" value="F:zinc ion binding"/>
    <property type="evidence" value="ECO:0007669"/>
    <property type="project" value="UniProtKB-KW"/>
</dbReference>
<dbReference type="PANTHER" id="PTHR23323:SF24">
    <property type="entry name" value="VACUOLAR PROTEIN SORTING-ASSOCIATED PROTEIN 11 HOMOLOG"/>
    <property type="match status" value="1"/>
</dbReference>
<sequence length="290" mass="31336">MAALLQWRKFNFFDVKSNIDAGKLSEAVKEAEVTCSGCGRGQVYLGDASGGVHILSRQLALTSFQAHSAPITSITAFDHSSIIVTVATGPDGGSEVKVWAPEKADVTGVPPCLRTLCPDPRPNTGGARPPGPAPKVTSLAVHPNMSLMALGCTDGSIMVYRGEVSRDRGSKSFVMVTLASGVTNLHLRHTTRHTHLFATTQNQIYCINLTTKEKETTVELDQFGCQSGCSTLADGRHEHHFLVARPDAIYSYTSDSRGSCYVFEGDKSLVAWFRGYLIVAAKDKNQTNMR</sequence>
<keyword evidence="2" id="KW-0479">Metal-binding</keyword>
<evidence type="ECO:0000313" key="7">
    <source>
        <dbReference type="EMBL" id="CAL4125629.1"/>
    </source>
</evidence>
<name>A0AAV2RJX0_MEGNR</name>
<dbReference type="EMBL" id="CAXKWB010023925">
    <property type="protein sequence ID" value="CAL4125629.1"/>
    <property type="molecule type" value="Genomic_DNA"/>
</dbReference>
<evidence type="ECO:0000313" key="8">
    <source>
        <dbReference type="Proteomes" id="UP001497623"/>
    </source>
</evidence>
<accession>A0AAV2RJX0</accession>
<reference evidence="7 8" key="1">
    <citation type="submission" date="2024-05" db="EMBL/GenBank/DDBJ databases">
        <authorList>
            <person name="Wallberg A."/>
        </authorList>
    </citation>
    <scope>NUCLEOTIDE SEQUENCE [LARGE SCALE GENOMIC DNA]</scope>
</reference>
<evidence type="ECO:0000256" key="2">
    <source>
        <dbReference type="ARBA" id="ARBA00022723"/>
    </source>
</evidence>
<dbReference type="GO" id="GO:0007032">
    <property type="term" value="P:endosome organization"/>
    <property type="evidence" value="ECO:0007669"/>
    <property type="project" value="TreeGrafter"/>
</dbReference>
<dbReference type="InterPro" id="IPR057307">
    <property type="entry name" value="PEP5_VPS11_N"/>
</dbReference>
<dbReference type="Gene3D" id="2.130.10.10">
    <property type="entry name" value="YVTN repeat-like/Quinoprotein amine dehydrogenase"/>
    <property type="match status" value="1"/>
</dbReference>
<dbReference type="InterPro" id="IPR036322">
    <property type="entry name" value="WD40_repeat_dom_sf"/>
</dbReference>
<evidence type="ECO:0000256" key="1">
    <source>
        <dbReference type="ARBA" id="ARBA00004492"/>
    </source>
</evidence>
<protein>
    <recommendedName>
        <fullName evidence="6">PEP5/VPS11 N-terminal domain-containing protein</fullName>
    </recommendedName>
</protein>
<dbReference type="SUPFAM" id="SSF50978">
    <property type="entry name" value="WD40 repeat-like"/>
    <property type="match status" value="1"/>
</dbReference>
<comment type="subcellular location">
    <subcellularLocation>
        <location evidence="1">Late endosome membrane</location>
        <topology evidence="1">Peripheral membrane protein</topology>
        <orientation evidence="1">Cytoplasmic side</orientation>
    </subcellularLocation>
</comment>
<dbReference type="AlphaFoldDB" id="A0AAV2RJX0"/>
<keyword evidence="5" id="KW-0472">Membrane</keyword>
<gene>
    <name evidence="7" type="ORF">MNOR_LOCUS25261</name>
</gene>
<comment type="caution">
    <text evidence="7">The sequence shown here is derived from an EMBL/GenBank/DDBJ whole genome shotgun (WGS) entry which is preliminary data.</text>
</comment>
<dbReference type="Proteomes" id="UP001497623">
    <property type="component" value="Unassembled WGS sequence"/>
</dbReference>
<keyword evidence="4" id="KW-0862">Zinc</keyword>
<dbReference type="PANTHER" id="PTHR23323">
    <property type="entry name" value="VACUOLAR PROTEIN SORTING-ASSOCIATED PROTEIN"/>
    <property type="match status" value="1"/>
</dbReference>
<dbReference type="GO" id="GO:0048284">
    <property type="term" value="P:organelle fusion"/>
    <property type="evidence" value="ECO:0007669"/>
    <property type="project" value="TreeGrafter"/>
</dbReference>
<organism evidence="7 8">
    <name type="scientific">Meganyctiphanes norvegica</name>
    <name type="common">Northern krill</name>
    <name type="synonym">Thysanopoda norvegica</name>
    <dbReference type="NCBI Taxonomy" id="48144"/>
    <lineage>
        <taxon>Eukaryota</taxon>
        <taxon>Metazoa</taxon>
        <taxon>Ecdysozoa</taxon>
        <taxon>Arthropoda</taxon>
        <taxon>Crustacea</taxon>
        <taxon>Multicrustacea</taxon>
        <taxon>Malacostraca</taxon>
        <taxon>Eumalacostraca</taxon>
        <taxon>Eucarida</taxon>
        <taxon>Euphausiacea</taxon>
        <taxon>Euphausiidae</taxon>
        <taxon>Meganyctiphanes</taxon>
    </lineage>
</organism>
<feature type="domain" description="PEP5/VPS11 N-terminal" evidence="6">
    <location>
        <begin position="7"/>
        <end position="287"/>
    </location>
</feature>
<dbReference type="GO" id="GO:0030897">
    <property type="term" value="C:HOPS complex"/>
    <property type="evidence" value="ECO:0007669"/>
    <property type="project" value="TreeGrafter"/>
</dbReference>
<evidence type="ECO:0000259" key="6">
    <source>
        <dbReference type="Pfam" id="PF23341"/>
    </source>
</evidence>
<dbReference type="GO" id="GO:0031902">
    <property type="term" value="C:late endosome membrane"/>
    <property type="evidence" value="ECO:0007669"/>
    <property type="project" value="UniProtKB-SubCell"/>
</dbReference>
<evidence type="ECO:0000256" key="4">
    <source>
        <dbReference type="ARBA" id="ARBA00022833"/>
    </source>
</evidence>
<keyword evidence="3" id="KW-0863">Zinc-finger</keyword>
<evidence type="ECO:0000256" key="5">
    <source>
        <dbReference type="ARBA" id="ARBA00023136"/>
    </source>
</evidence>
<dbReference type="GO" id="GO:0007033">
    <property type="term" value="P:vacuole organization"/>
    <property type="evidence" value="ECO:0007669"/>
    <property type="project" value="TreeGrafter"/>
</dbReference>
<keyword evidence="8" id="KW-1185">Reference proteome</keyword>
<dbReference type="Pfam" id="PF23341">
    <property type="entry name" value="PEP5_VPS11_N"/>
    <property type="match status" value="1"/>
</dbReference>
<dbReference type="GO" id="GO:0006904">
    <property type="term" value="P:vesicle docking involved in exocytosis"/>
    <property type="evidence" value="ECO:0007669"/>
    <property type="project" value="TreeGrafter"/>
</dbReference>
<proteinExistence type="predicted"/>